<geneLocation type="plasmid" evidence="7">
    <name>pthaf100_a</name>
</geneLocation>
<keyword evidence="4" id="KW-0812">Transmembrane</keyword>
<dbReference type="RefSeq" id="WP_152431958.1">
    <property type="nucleotide sequence ID" value="NZ_CBCSDK010000011.1"/>
</dbReference>
<protein>
    <recommendedName>
        <fullName evidence="2">diguanylate cyclase</fullName>
        <ecNumber evidence="2">2.7.7.65</ecNumber>
    </recommendedName>
</protein>
<dbReference type="KEGG" id="vaq:FIV01_15970"/>
<proteinExistence type="predicted"/>
<evidence type="ECO:0000313" key="6">
    <source>
        <dbReference type="EMBL" id="QFT27885.1"/>
    </source>
</evidence>
<gene>
    <name evidence="6" type="primary">ycdT2</name>
    <name evidence="6" type="ORF">FIV01_15970</name>
</gene>
<dbReference type="PROSITE" id="PS50887">
    <property type="entry name" value="GGDEF"/>
    <property type="match status" value="1"/>
</dbReference>
<dbReference type="GO" id="GO:1902201">
    <property type="term" value="P:negative regulation of bacterial-type flagellum-dependent cell motility"/>
    <property type="evidence" value="ECO:0007669"/>
    <property type="project" value="TreeGrafter"/>
</dbReference>
<dbReference type="InterPro" id="IPR050469">
    <property type="entry name" value="Diguanylate_Cyclase"/>
</dbReference>
<keyword evidence="4" id="KW-1133">Transmembrane helix</keyword>
<feature type="transmembrane region" description="Helical" evidence="4">
    <location>
        <begin position="122"/>
        <end position="141"/>
    </location>
</feature>
<dbReference type="NCBIfam" id="TIGR00254">
    <property type="entry name" value="GGDEF"/>
    <property type="match status" value="1"/>
</dbReference>
<accession>A0A5P9CNR1</accession>
<feature type="domain" description="GGDEF" evidence="5">
    <location>
        <begin position="255"/>
        <end position="385"/>
    </location>
</feature>
<dbReference type="InterPro" id="IPR043128">
    <property type="entry name" value="Rev_trsase/Diguanyl_cyclase"/>
</dbReference>
<dbReference type="Proteomes" id="UP000326936">
    <property type="component" value="Plasmid pTHAF100_a"/>
</dbReference>
<evidence type="ECO:0000256" key="4">
    <source>
        <dbReference type="SAM" id="Phobius"/>
    </source>
</evidence>
<keyword evidence="6" id="KW-0808">Transferase</keyword>
<sequence>MTINLDIATLSIICVLLSVCYCIGLFLIQRLQPSVCGINTIATSLLLLSLSFFFLSFGNDVTLWLSKILANSLMAFSYILLLMGICQFRGFSVKLANVGFYSFPVLVVGLTYFTFFMPSTSARVILMSIYISTMCFVSIIANHKGKSIDISPSTVLLSVGLAIQSSYNLFRFGWSLFEGVVDDFMHVGNVHQLAFVSTLLMIILIFFSVTWMLTGRLVATLHNTAIKDDLTQLYNRRALEELIPTEVARALRHGQPLSIVLLDIDHFKQVNDTYGHQIGDKVLSTIGSILKLHTRRDDLSFRYGGEEFMVLLPNTEIEKALIVAEKLREEIENSRMLPSKKDRCTASFGVTQLRDEEWQSAVERADVALYNAKENGRNQVIEGRVNLVSTVNGEES</sequence>
<dbReference type="EC" id="2.7.7.65" evidence="2"/>
<dbReference type="PANTHER" id="PTHR45138">
    <property type="entry name" value="REGULATORY COMPONENTS OF SENSORY TRANSDUCTION SYSTEM"/>
    <property type="match status" value="1"/>
</dbReference>
<dbReference type="InterPro" id="IPR029787">
    <property type="entry name" value="Nucleotide_cyclase"/>
</dbReference>
<dbReference type="FunFam" id="3.30.70.270:FF:000001">
    <property type="entry name" value="Diguanylate cyclase domain protein"/>
    <property type="match status" value="1"/>
</dbReference>
<dbReference type="AlphaFoldDB" id="A0A5P9CNR1"/>
<reference evidence="6 7" key="1">
    <citation type="submission" date="2019-10" db="EMBL/GenBank/DDBJ databases">
        <title>Complete genome sequence of Vibrio sp. strain THAF100, isolated from non-filtered water from the water column of tank 6 of a marine aquarium containing stony-coral fragments. Water maintained at 26 degree C.</title>
        <authorList>
            <person name="Ruckert C."/>
            <person name="Franco A."/>
            <person name="Kalinowski J."/>
            <person name="Glaeser S."/>
        </authorList>
    </citation>
    <scope>NUCLEOTIDE SEQUENCE [LARGE SCALE GENOMIC DNA]</scope>
    <source>
        <strain evidence="6 7">THAF100</strain>
        <plasmid evidence="7">pthaf100_a</plasmid>
    </source>
</reference>
<dbReference type="GO" id="GO:0043709">
    <property type="term" value="P:cell adhesion involved in single-species biofilm formation"/>
    <property type="evidence" value="ECO:0007669"/>
    <property type="project" value="TreeGrafter"/>
</dbReference>
<feature type="transmembrane region" description="Helical" evidence="4">
    <location>
        <begin position="35"/>
        <end position="56"/>
    </location>
</feature>
<name>A0A5P9CNR1_9VIBR</name>
<dbReference type="EMBL" id="CP045351">
    <property type="protein sequence ID" value="QFT27885.1"/>
    <property type="molecule type" value="Genomic_DNA"/>
</dbReference>
<feature type="transmembrane region" description="Helical" evidence="4">
    <location>
        <begin position="68"/>
        <end position="86"/>
    </location>
</feature>
<feature type="transmembrane region" description="Helical" evidence="4">
    <location>
        <begin position="98"/>
        <end position="116"/>
    </location>
</feature>
<comment type="cofactor">
    <cofactor evidence="1">
        <name>Mg(2+)</name>
        <dbReference type="ChEBI" id="CHEBI:18420"/>
    </cofactor>
</comment>
<evidence type="ECO:0000259" key="5">
    <source>
        <dbReference type="PROSITE" id="PS50887"/>
    </source>
</evidence>
<organism evidence="6 7">
    <name type="scientific">Vibrio aquimaris</name>
    <dbReference type="NCBI Taxonomy" id="2587862"/>
    <lineage>
        <taxon>Bacteria</taxon>
        <taxon>Pseudomonadati</taxon>
        <taxon>Pseudomonadota</taxon>
        <taxon>Gammaproteobacteria</taxon>
        <taxon>Vibrionales</taxon>
        <taxon>Vibrionaceae</taxon>
        <taxon>Vibrio</taxon>
    </lineage>
</organism>
<feature type="transmembrane region" description="Helical" evidence="4">
    <location>
        <begin position="190"/>
        <end position="213"/>
    </location>
</feature>
<dbReference type="GO" id="GO:0052621">
    <property type="term" value="F:diguanylate cyclase activity"/>
    <property type="evidence" value="ECO:0007669"/>
    <property type="project" value="UniProtKB-EC"/>
</dbReference>
<keyword evidence="6" id="KW-0548">Nucleotidyltransferase</keyword>
<dbReference type="GO" id="GO:0005886">
    <property type="term" value="C:plasma membrane"/>
    <property type="evidence" value="ECO:0007669"/>
    <property type="project" value="TreeGrafter"/>
</dbReference>
<dbReference type="OrthoDB" id="9803824at2"/>
<evidence type="ECO:0000256" key="2">
    <source>
        <dbReference type="ARBA" id="ARBA00012528"/>
    </source>
</evidence>
<evidence type="ECO:0000256" key="3">
    <source>
        <dbReference type="ARBA" id="ARBA00034247"/>
    </source>
</evidence>
<dbReference type="CDD" id="cd01949">
    <property type="entry name" value="GGDEF"/>
    <property type="match status" value="1"/>
</dbReference>
<evidence type="ECO:0000256" key="1">
    <source>
        <dbReference type="ARBA" id="ARBA00001946"/>
    </source>
</evidence>
<dbReference type="SMART" id="SM00267">
    <property type="entry name" value="GGDEF"/>
    <property type="match status" value="1"/>
</dbReference>
<dbReference type="PANTHER" id="PTHR45138:SF9">
    <property type="entry name" value="DIGUANYLATE CYCLASE DGCM-RELATED"/>
    <property type="match status" value="1"/>
</dbReference>
<dbReference type="SUPFAM" id="SSF55073">
    <property type="entry name" value="Nucleotide cyclase"/>
    <property type="match status" value="1"/>
</dbReference>
<keyword evidence="4" id="KW-0472">Membrane</keyword>
<keyword evidence="6" id="KW-0614">Plasmid</keyword>
<feature type="transmembrane region" description="Helical" evidence="4">
    <location>
        <begin position="6"/>
        <end position="28"/>
    </location>
</feature>
<keyword evidence="7" id="KW-1185">Reference proteome</keyword>
<dbReference type="InterPro" id="IPR000160">
    <property type="entry name" value="GGDEF_dom"/>
</dbReference>
<comment type="catalytic activity">
    <reaction evidence="3">
        <text>2 GTP = 3',3'-c-di-GMP + 2 diphosphate</text>
        <dbReference type="Rhea" id="RHEA:24898"/>
        <dbReference type="ChEBI" id="CHEBI:33019"/>
        <dbReference type="ChEBI" id="CHEBI:37565"/>
        <dbReference type="ChEBI" id="CHEBI:58805"/>
        <dbReference type="EC" id="2.7.7.65"/>
    </reaction>
</comment>
<evidence type="ECO:0000313" key="7">
    <source>
        <dbReference type="Proteomes" id="UP000326936"/>
    </source>
</evidence>
<dbReference type="Pfam" id="PF00990">
    <property type="entry name" value="GGDEF"/>
    <property type="match status" value="1"/>
</dbReference>
<dbReference type="Gene3D" id="3.30.70.270">
    <property type="match status" value="1"/>
</dbReference>